<reference evidence="2 3" key="1">
    <citation type="submission" date="2022-02" db="EMBL/GenBank/DDBJ databases">
        <authorList>
            <person name="Min J."/>
        </authorList>
    </citation>
    <scope>NUCLEOTIDE SEQUENCE [LARGE SCALE GENOMIC DNA]</scope>
    <source>
        <strain evidence="2 3">GR10-1</strain>
    </source>
</reference>
<protein>
    <submittedName>
        <fullName evidence="2">Helix-turn-helix domain-containing protein</fullName>
    </submittedName>
</protein>
<gene>
    <name evidence="2" type="ORF">MKP09_17205</name>
</gene>
<evidence type="ECO:0000313" key="3">
    <source>
        <dbReference type="Proteomes" id="UP001202248"/>
    </source>
</evidence>
<evidence type="ECO:0000313" key="2">
    <source>
        <dbReference type="EMBL" id="MCH5599516.1"/>
    </source>
</evidence>
<keyword evidence="3" id="KW-1185">Reference proteome</keyword>
<dbReference type="InterPro" id="IPR001387">
    <property type="entry name" value="Cro/C1-type_HTH"/>
</dbReference>
<name>A0ABS9SMK1_9BACT</name>
<dbReference type="Proteomes" id="UP001202248">
    <property type="component" value="Unassembled WGS sequence"/>
</dbReference>
<dbReference type="CDD" id="cd00093">
    <property type="entry name" value="HTH_XRE"/>
    <property type="match status" value="1"/>
</dbReference>
<dbReference type="SUPFAM" id="SSF47413">
    <property type="entry name" value="lambda repressor-like DNA-binding domains"/>
    <property type="match status" value="1"/>
</dbReference>
<dbReference type="Pfam" id="PF01381">
    <property type="entry name" value="HTH_3"/>
    <property type="match status" value="1"/>
</dbReference>
<sequence length="57" mass="6393">MSLGERLKQARKLLGDTQAVAGKKSGVPQSDISYMEVGKRKNIPEEYFFTCIKMVLT</sequence>
<dbReference type="Gene3D" id="1.10.260.40">
    <property type="entry name" value="lambda repressor-like DNA-binding domains"/>
    <property type="match status" value="1"/>
</dbReference>
<comment type="caution">
    <text evidence="2">The sequence shown here is derived from an EMBL/GenBank/DDBJ whole genome shotgun (WGS) entry which is preliminary data.</text>
</comment>
<proteinExistence type="predicted"/>
<feature type="domain" description="HTH cro/C1-type" evidence="1">
    <location>
        <begin position="7"/>
        <end position="43"/>
    </location>
</feature>
<dbReference type="EMBL" id="JAKWBL010000004">
    <property type="protein sequence ID" value="MCH5599516.1"/>
    <property type="molecule type" value="Genomic_DNA"/>
</dbReference>
<evidence type="ECO:0000259" key="1">
    <source>
        <dbReference type="PROSITE" id="PS50943"/>
    </source>
</evidence>
<dbReference type="RefSeq" id="WP_240831561.1">
    <property type="nucleotide sequence ID" value="NZ_JAKWBL010000004.1"/>
</dbReference>
<dbReference type="InterPro" id="IPR010982">
    <property type="entry name" value="Lambda_DNA-bd_dom_sf"/>
</dbReference>
<organism evidence="2 3">
    <name type="scientific">Niabella ginsengisoli</name>
    <dbReference type="NCBI Taxonomy" id="522298"/>
    <lineage>
        <taxon>Bacteria</taxon>
        <taxon>Pseudomonadati</taxon>
        <taxon>Bacteroidota</taxon>
        <taxon>Chitinophagia</taxon>
        <taxon>Chitinophagales</taxon>
        <taxon>Chitinophagaceae</taxon>
        <taxon>Niabella</taxon>
    </lineage>
</organism>
<dbReference type="PROSITE" id="PS50943">
    <property type="entry name" value="HTH_CROC1"/>
    <property type="match status" value="1"/>
</dbReference>
<accession>A0ABS9SMK1</accession>